<sequence length="105" mass="12233">MGEGQQPFTYLLTAISQAGFPIVLTAYLLTRFEKKLDKLTESKRAKVRKSMENDLFDLVQLAQNGNLQALESIIQTFFPAIRNQRMKCYYWTSRRSCASYCRDCY</sequence>
<keyword evidence="1" id="KW-0812">Transmembrane</keyword>
<proteinExistence type="predicted"/>
<organism evidence="2 3">
    <name type="scientific">Fontibacillus solani</name>
    <dbReference type="NCBI Taxonomy" id="1572857"/>
    <lineage>
        <taxon>Bacteria</taxon>
        <taxon>Bacillati</taxon>
        <taxon>Bacillota</taxon>
        <taxon>Bacilli</taxon>
        <taxon>Bacillales</taxon>
        <taxon>Paenibacillaceae</taxon>
        <taxon>Fontibacillus</taxon>
    </lineage>
</organism>
<keyword evidence="1" id="KW-1133">Transmembrane helix</keyword>
<dbReference type="InterPro" id="IPR024419">
    <property type="entry name" value="YvrJ"/>
</dbReference>
<evidence type="ECO:0000256" key="1">
    <source>
        <dbReference type="SAM" id="Phobius"/>
    </source>
</evidence>
<protein>
    <recommendedName>
        <fullName evidence="4">YvrJ family protein</fullName>
    </recommendedName>
</protein>
<dbReference type="Proteomes" id="UP000567067">
    <property type="component" value="Unassembled WGS sequence"/>
</dbReference>
<keyword evidence="3" id="KW-1185">Reference proteome</keyword>
<dbReference type="Pfam" id="PF12841">
    <property type="entry name" value="YvrJ"/>
    <property type="match status" value="1"/>
</dbReference>
<evidence type="ECO:0000313" key="3">
    <source>
        <dbReference type="Proteomes" id="UP000567067"/>
    </source>
</evidence>
<comment type="caution">
    <text evidence="2">The sequence shown here is derived from an EMBL/GenBank/DDBJ whole genome shotgun (WGS) entry which is preliminary data.</text>
</comment>
<dbReference type="AlphaFoldDB" id="A0A7W3XU48"/>
<name>A0A7W3XU48_9BACL</name>
<reference evidence="2 3" key="1">
    <citation type="submission" date="2020-08" db="EMBL/GenBank/DDBJ databases">
        <title>Genomic Encyclopedia of Type Strains, Phase III (KMG-III): the genomes of soil and plant-associated and newly described type strains.</title>
        <authorList>
            <person name="Whitman W."/>
        </authorList>
    </citation>
    <scope>NUCLEOTIDE SEQUENCE [LARGE SCALE GENOMIC DNA]</scope>
    <source>
        <strain evidence="2 3">CECT 8693</strain>
    </source>
</reference>
<gene>
    <name evidence="2" type="ORF">FHR92_004762</name>
</gene>
<evidence type="ECO:0008006" key="4">
    <source>
        <dbReference type="Google" id="ProtNLM"/>
    </source>
</evidence>
<evidence type="ECO:0000313" key="2">
    <source>
        <dbReference type="EMBL" id="MBA9088266.1"/>
    </source>
</evidence>
<accession>A0A7W3XU48</accession>
<keyword evidence="1" id="KW-0472">Membrane</keyword>
<dbReference type="RefSeq" id="WP_182539747.1">
    <property type="nucleotide sequence ID" value="NZ_JACJIP010000046.1"/>
</dbReference>
<feature type="transmembrane region" description="Helical" evidence="1">
    <location>
        <begin position="6"/>
        <end position="29"/>
    </location>
</feature>
<dbReference type="EMBL" id="JACJIP010000046">
    <property type="protein sequence ID" value="MBA9088266.1"/>
    <property type="molecule type" value="Genomic_DNA"/>
</dbReference>